<feature type="transmembrane region" description="Helical" evidence="2">
    <location>
        <begin position="32"/>
        <end position="52"/>
    </location>
</feature>
<dbReference type="PANTHER" id="PTHR11360">
    <property type="entry name" value="MONOCARBOXYLATE TRANSPORTER"/>
    <property type="match status" value="1"/>
</dbReference>
<dbReference type="Gramene" id="rna-gnl|WGS:JABURB|Cocit.L5528.1">
    <property type="protein sequence ID" value="cds-KAF7846028.1"/>
    <property type="gene ID" value="gene-BT93_L5528"/>
</dbReference>
<dbReference type="PROSITE" id="PS50850">
    <property type="entry name" value="MFS"/>
    <property type="match status" value="1"/>
</dbReference>
<sequence length="413" mass="44118">MVNAHTWGINSAWAIFLAYYLSASSFPGATQFEYALIGGLSISQALLSSPLVAVSGRHLGTNVTMAIGTVLIFVSLFTASYATQIWHLFLSQGVCFGIGMGFVYIPATAVLPQWFSTKRSLAVGISTSGAGLGGVAYNLIAGAAVRNLGLQWTYRILAFTSLAVNGICAILIRDRSKASKAKGKTFDWREFGRPEVIMVIIWGFLSEIGYIVLLYSLPHFATSIGLSQGQGSVIGAIFNLGLGFGRPIIGYCSDRLGRINVAAFMTASCGIFCLAIWVPAKSYAALAIFAVLSGLGAGNFWGTVPAVTAEVVGLKRLSSAFGVICLPLVIPTTFAEAIGLSLADASGYLTSQVFVGFMFLIAASSTWLLRSWKLAELEDKALAEEQDQQTQRSKVSMTLRCFAPKRLFKLCIV</sequence>
<keyword evidence="2" id="KW-0472">Membrane</keyword>
<accession>A0A8T0CF13</accession>
<feature type="transmembrane region" description="Helical" evidence="2">
    <location>
        <begin position="261"/>
        <end position="280"/>
    </location>
</feature>
<feature type="transmembrane region" description="Helical" evidence="2">
    <location>
        <begin position="85"/>
        <end position="109"/>
    </location>
</feature>
<feature type="transmembrane region" description="Helical" evidence="2">
    <location>
        <begin position="152"/>
        <end position="172"/>
    </location>
</feature>
<comment type="caution">
    <text evidence="4">The sequence shown here is derived from an EMBL/GenBank/DDBJ whole genome shotgun (WGS) entry which is preliminary data.</text>
</comment>
<dbReference type="GO" id="GO:0016020">
    <property type="term" value="C:membrane"/>
    <property type="evidence" value="ECO:0007669"/>
    <property type="project" value="UniProtKB-SubCell"/>
</dbReference>
<dbReference type="OrthoDB" id="6499973at2759"/>
<evidence type="ECO:0000313" key="4">
    <source>
        <dbReference type="EMBL" id="KAF7846028.1"/>
    </source>
</evidence>
<evidence type="ECO:0000313" key="5">
    <source>
        <dbReference type="Proteomes" id="UP000806378"/>
    </source>
</evidence>
<keyword evidence="2" id="KW-0812">Transmembrane</keyword>
<gene>
    <name evidence="4" type="ORF">BT93_L5528</name>
</gene>
<dbReference type="InterPro" id="IPR036259">
    <property type="entry name" value="MFS_trans_sf"/>
</dbReference>
<comment type="subcellular location">
    <subcellularLocation>
        <location evidence="1">Membrane</location>
        <topology evidence="1">Multi-pass membrane protein</topology>
    </subcellularLocation>
</comment>
<dbReference type="InterPro" id="IPR050327">
    <property type="entry name" value="Proton-linked_MCT"/>
</dbReference>
<feature type="transmembrane region" description="Helical" evidence="2">
    <location>
        <begin position="196"/>
        <end position="217"/>
    </location>
</feature>
<reference evidence="4" key="1">
    <citation type="submission" date="2020-05" db="EMBL/GenBank/DDBJ databases">
        <title>WGS assembly of Corymbia citriodora subspecies variegata.</title>
        <authorList>
            <person name="Barry K."/>
            <person name="Hundley H."/>
            <person name="Shu S."/>
            <person name="Jenkins J."/>
            <person name="Grimwood J."/>
            <person name="Baten A."/>
        </authorList>
    </citation>
    <scope>NUCLEOTIDE SEQUENCE</scope>
    <source>
        <strain evidence="4">CV2-018</strain>
    </source>
</reference>
<evidence type="ECO:0000259" key="3">
    <source>
        <dbReference type="PROSITE" id="PS50850"/>
    </source>
</evidence>
<feature type="transmembrane region" description="Helical" evidence="2">
    <location>
        <begin position="7"/>
        <end position="26"/>
    </location>
</feature>
<dbReference type="GO" id="GO:0022857">
    <property type="term" value="F:transmembrane transporter activity"/>
    <property type="evidence" value="ECO:0007669"/>
    <property type="project" value="InterPro"/>
</dbReference>
<evidence type="ECO:0000256" key="2">
    <source>
        <dbReference type="SAM" id="Phobius"/>
    </source>
</evidence>
<proteinExistence type="predicted"/>
<dbReference type="Pfam" id="PF07690">
    <property type="entry name" value="MFS_1"/>
    <property type="match status" value="1"/>
</dbReference>
<feature type="domain" description="Major facilitator superfamily (MFS) profile" evidence="3">
    <location>
        <begin position="195"/>
        <end position="413"/>
    </location>
</feature>
<dbReference type="InterPro" id="IPR011701">
    <property type="entry name" value="MFS"/>
</dbReference>
<dbReference type="Gene3D" id="1.20.1250.20">
    <property type="entry name" value="MFS general substrate transporter like domains"/>
    <property type="match status" value="2"/>
</dbReference>
<dbReference type="Proteomes" id="UP000806378">
    <property type="component" value="Unassembled WGS sequence"/>
</dbReference>
<evidence type="ECO:0000256" key="1">
    <source>
        <dbReference type="ARBA" id="ARBA00004141"/>
    </source>
</evidence>
<dbReference type="InterPro" id="IPR020846">
    <property type="entry name" value="MFS_dom"/>
</dbReference>
<feature type="transmembrane region" description="Helical" evidence="2">
    <location>
        <begin position="229"/>
        <end position="249"/>
    </location>
</feature>
<feature type="transmembrane region" description="Helical" evidence="2">
    <location>
        <begin position="349"/>
        <end position="369"/>
    </location>
</feature>
<keyword evidence="2" id="KW-1133">Transmembrane helix</keyword>
<dbReference type="AlphaFoldDB" id="A0A8T0CF13"/>
<feature type="transmembrane region" description="Helical" evidence="2">
    <location>
        <begin position="121"/>
        <end position="140"/>
    </location>
</feature>
<protein>
    <recommendedName>
        <fullName evidence="3">Major facilitator superfamily (MFS) profile domain-containing protein</fullName>
    </recommendedName>
</protein>
<feature type="transmembrane region" description="Helical" evidence="2">
    <location>
        <begin position="320"/>
        <end position="343"/>
    </location>
</feature>
<name>A0A8T0CF13_CORYI</name>
<feature type="transmembrane region" description="Helical" evidence="2">
    <location>
        <begin position="59"/>
        <end position="79"/>
    </location>
</feature>
<organism evidence="4 5">
    <name type="scientific">Corymbia citriodora subsp. variegata</name>
    <dbReference type="NCBI Taxonomy" id="360336"/>
    <lineage>
        <taxon>Eukaryota</taxon>
        <taxon>Viridiplantae</taxon>
        <taxon>Streptophyta</taxon>
        <taxon>Embryophyta</taxon>
        <taxon>Tracheophyta</taxon>
        <taxon>Spermatophyta</taxon>
        <taxon>Magnoliopsida</taxon>
        <taxon>eudicotyledons</taxon>
        <taxon>Gunneridae</taxon>
        <taxon>Pentapetalae</taxon>
        <taxon>rosids</taxon>
        <taxon>malvids</taxon>
        <taxon>Myrtales</taxon>
        <taxon>Myrtaceae</taxon>
        <taxon>Myrtoideae</taxon>
        <taxon>Eucalypteae</taxon>
        <taxon>Corymbia</taxon>
    </lineage>
</organism>
<dbReference type="PANTHER" id="PTHR11360:SF315">
    <property type="entry name" value="TRANSPORTER MCH2-RELATED"/>
    <property type="match status" value="1"/>
</dbReference>
<feature type="transmembrane region" description="Helical" evidence="2">
    <location>
        <begin position="286"/>
        <end position="308"/>
    </location>
</feature>
<dbReference type="EMBL" id="MU096283">
    <property type="protein sequence ID" value="KAF7846028.1"/>
    <property type="molecule type" value="Genomic_DNA"/>
</dbReference>
<dbReference type="SUPFAM" id="SSF103473">
    <property type="entry name" value="MFS general substrate transporter"/>
    <property type="match status" value="1"/>
</dbReference>
<keyword evidence="5" id="KW-1185">Reference proteome</keyword>